<dbReference type="PROSITE" id="PS51831">
    <property type="entry name" value="HD"/>
    <property type="match status" value="1"/>
</dbReference>
<gene>
    <name evidence="6" type="ORF">CUN48_02800</name>
</gene>
<proteinExistence type="inferred from homology"/>
<dbReference type="InterPro" id="IPR002912">
    <property type="entry name" value="ACT_dom"/>
</dbReference>
<dbReference type="Pfam" id="PF02824">
    <property type="entry name" value="TGS"/>
    <property type="match status" value="1"/>
</dbReference>
<dbReference type="GO" id="GO:0015969">
    <property type="term" value="P:guanosine tetraphosphate metabolic process"/>
    <property type="evidence" value="ECO:0007669"/>
    <property type="project" value="InterPro"/>
</dbReference>
<evidence type="ECO:0000259" key="5">
    <source>
        <dbReference type="PROSITE" id="PS51880"/>
    </source>
</evidence>
<comment type="caution">
    <text evidence="6">The sequence shown here is derived from an EMBL/GenBank/DDBJ whole genome shotgun (WGS) entry which is preliminary data.</text>
</comment>
<dbReference type="Gene3D" id="3.30.70.260">
    <property type="match status" value="1"/>
</dbReference>
<dbReference type="InterPro" id="IPR043519">
    <property type="entry name" value="NT_sf"/>
</dbReference>
<evidence type="ECO:0000259" key="3">
    <source>
        <dbReference type="PROSITE" id="PS51671"/>
    </source>
</evidence>
<dbReference type="Pfam" id="PF13291">
    <property type="entry name" value="ACT_4"/>
    <property type="match status" value="1"/>
</dbReference>
<evidence type="ECO:0000313" key="6">
    <source>
        <dbReference type="EMBL" id="PJF48553.1"/>
    </source>
</evidence>
<dbReference type="InterPro" id="IPR033655">
    <property type="entry name" value="TGS_RelA/SpoT"/>
</dbReference>
<dbReference type="SUPFAM" id="SSF81271">
    <property type="entry name" value="TGS-like"/>
    <property type="match status" value="1"/>
</dbReference>
<dbReference type="InterPro" id="IPR003607">
    <property type="entry name" value="HD/PDEase_dom"/>
</dbReference>
<dbReference type="CDD" id="cd00077">
    <property type="entry name" value="HDc"/>
    <property type="match status" value="1"/>
</dbReference>
<dbReference type="FunFam" id="3.10.20.30:FF:000002">
    <property type="entry name" value="GTP pyrophosphokinase (RelA/SpoT)"/>
    <property type="match status" value="1"/>
</dbReference>
<dbReference type="InterPro" id="IPR045865">
    <property type="entry name" value="ACT-like_dom_sf"/>
</dbReference>
<dbReference type="InterPro" id="IPR006674">
    <property type="entry name" value="HD_domain"/>
</dbReference>
<dbReference type="SUPFAM" id="SSF55021">
    <property type="entry name" value="ACT-like"/>
    <property type="match status" value="1"/>
</dbReference>
<dbReference type="Pfam" id="PF19296">
    <property type="entry name" value="RelA_AH_RIS"/>
    <property type="match status" value="1"/>
</dbReference>
<dbReference type="CDD" id="cd01668">
    <property type="entry name" value="TGS_RSH"/>
    <property type="match status" value="1"/>
</dbReference>
<dbReference type="PANTHER" id="PTHR21262:SF31">
    <property type="entry name" value="GTP PYROPHOSPHOKINASE"/>
    <property type="match status" value="1"/>
</dbReference>
<dbReference type="SUPFAM" id="SSF81301">
    <property type="entry name" value="Nucleotidyltransferase"/>
    <property type="match status" value="2"/>
</dbReference>
<dbReference type="PROSITE" id="PS51880">
    <property type="entry name" value="TGS"/>
    <property type="match status" value="1"/>
</dbReference>
<dbReference type="FunFam" id="1.10.3210.10:FF:000001">
    <property type="entry name" value="GTP pyrophosphokinase RelA"/>
    <property type="match status" value="1"/>
</dbReference>
<comment type="pathway">
    <text evidence="2">Purine metabolism.</text>
</comment>
<dbReference type="PROSITE" id="PS51671">
    <property type="entry name" value="ACT"/>
    <property type="match status" value="1"/>
</dbReference>
<dbReference type="InterPro" id="IPR004095">
    <property type="entry name" value="TGS"/>
</dbReference>
<accession>A0A2M8QFF7</accession>
<evidence type="ECO:0000256" key="1">
    <source>
        <dbReference type="ARBA" id="ARBA00007476"/>
    </source>
</evidence>
<dbReference type="Gene3D" id="3.30.460.10">
    <property type="entry name" value="Beta Polymerase, domain 2"/>
    <property type="match status" value="1"/>
</dbReference>
<reference evidence="6 7" key="1">
    <citation type="submission" date="2017-11" db="EMBL/GenBank/DDBJ databases">
        <title>Evolution of Phototrophy in the Chloroflexi Phylum Driven by Horizontal Gene Transfer.</title>
        <authorList>
            <person name="Ward L.M."/>
            <person name="Hemp J."/>
            <person name="Shih P.M."/>
            <person name="Mcglynn S.E."/>
            <person name="Fischer W."/>
        </authorList>
    </citation>
    <scope>NUCLEOTIDE SEQUENCE [LARGE SCALE GENOMIC DNA]</scope>
    <source>
        <strain evidence="6">JP3_7</strain>
    </source>
</reference>
<organism evidence="6 7">
    <name type="scientific">Candidatus Thermofonsia Clade 3 bacterium</name>
    <dbReference type="NCBI Taxonomy" id="2364212"/>
    <lineage>
        <taxon>Bacteria</taxon>
        <taxon>Bacillati</taxon>
        <taxon>Chloroflexota</taxon>
        <taxon>Candidatus Thermofontia</taxon>
        <taxon>Candidatus Thermofonsia Clade 3</taxon>
    </lineage>
</organism>
<feature type="domain" description="TGS" evidence="5">
    <location>
        <begin position="468"/>
        <end position="533"/>
    </location>
</feature>
<dbReference type="SMART" id="SM00471">
    <property type="entry name" value="HDc"/>
    <property type="match status" value="1"/>
</dbReference>
<dbReference type="CDD" id="cd05399">
    <property type="entry name" value="NT_Rel-Spo_like"/>
    <property type="match status" value="1"/>
</dbReference>
<dbReference type="Gene3D" id="3.10.20.30">
    <property type="match status" value="1"/>
</dbReference>
<dbReference type="InterPro" id="IPR012675">
    <property type="entry name" value="Beta-grasp_dom_sf"/>
</dbReference>
<dbReference type="Gene3D" id="1.10.3210.10">
    <property type="entry name" value="Hypothetical protein af1432"/>
    <property type="match status" value="1"/>
</dbReference>
<name>A0A2M8QFF7_9CHLR</name>
<dbReference type="InterPro" id="IPR007685">
    <property type="entry name" value="RelA_SpoT"/>
</dbReference>
<evidence type="ECO:0000259" key="4">
    <source>
        <dbReference type="PROSITE" id="PS51831"/>
    </source>
</evidence>
<feature type="domain" description="ACT" evidence="3">
    <location>
        <begin position="737"/>
        <end position="813"/>
    </location>
</feature>
<dbReference type="Proteomes" id="UP000230790">
    <property type="component" value="Unassembled WGS sequence"/>
</dbReference>
<dbReference type="Pfam" id="PF13328">
    <property type="entry name" value="HD_4"/>
    <property type="match status" value="1"/>
</dbReference>
<protein>
    <submittedName>
        <fullName evidence="6">(P)ppGpp synthetase</fullName>
    </submittedName>
</protein>
<evidence type="ECO:0000313" key="7">
    <source>
        <dbReference type="Proteomes" id="UP000230790"/>
    </source>
</evidence>
<dbReference type="EMBL" id="PGTN01000011">
    <property type="protein sequence ID" value="PJF48553.1"/>
    <property type="molecule type" value="Genomic_DNA"/>
</dbReference>
<evidence type="ECO:0000256" key="2">
    <source>
        <dbReference type="ARBA" id="ARBA00025704"/>
    </source>
</evidence>
<dbReference type="Pfam" id="PF04607">
    <property type="entry name" value="RelA_SpoT"/>
    <property type="match status" value="2"/>
</dbReference>
<dbReference type="InterPro" id="IPR045600">
    <property type="entry name" value="RelA/SpoT_AH_RIS"/>
</dbReference>
<dbReference type="AlphaFoldDB" id="A0A2M8QFF7"/>
<dbReference type="PANTHER" id="PTHR21262">
    <property type="entry name" value="GUANOSINE-3',5'-BIS DIPHOSPHATE 3'-PYROPHOSPHOHYDROLASE"/>
    <property type="match status" value="1"/>
</dbReference>
<sequence length="817" mass="92595">MEEHRTVQSLDELLRLMAPRSSSADLVLVERAYRLAEAAHIDQKRSTGEPYITHPLAVAGILAQTKLDPPTVAAALLHDVAEDTSVTVDDIRAQFGDEIAKLVDAVTKLSKREGIKREFTVGEGAKDEASQTFNYRTERDAESLRKMMLGLAEDVRVVLIKLADRLHNMYTLDALPPEKQRRIARETLDIYAPLANRLGIWEWKTQLEDLGFRYADPEQYAFLSRMVEAGAEERERRVRRYILALRDALAEAGIYHVEITGRAKQIYSIWRKMQRKHTSFDQINDTQAIRVIIEDGSDEAPESEPQPDLPVDDEGSEVNVDAIVNELQKEAQQDRAAKNRERKLAEQAQLMAQPAVQTCYIVLGIVHRLWKPIPGEFDDYIAVPKDNRYQSLHTAVITEDGKTLEVQIRTRAMHRAAEYGVAAHWLYKDDAQISGAYQKHIEQLREAIKSIGSEAEDAASFVDALKTDQFKDTVFCFTPKGKLIELPAGSTIIDFAYRIHTEIGDHCRGAKVNGRMEPLTYKLKNGDQVEVITRPNAQPSRDWLHDPSYIATSAARNKVRQWFRRQDRAQNIAAGREMIERELKRIGVSDWMKLADVYRLFKVEPGKEDDFLEKVGYGTITLMSVSSRVLEEERRRQKQREERLPGLAGLTNLIRPKRNGDTLTKGGQFIVAGVHGMYCTPAQCCNPLPGDEVIGYVTRGQGVKVHRRDCKNILNAEQERLIEVVYVGHPDETYPVQFMVIAAERTGLLAELTHVLAENKINITDVSIAKRDLQHGEVQVWLKAELASADQVTPVMNRLKQVRNVFEVNRVFGGRGR</sequence>
<dbReference type="SMART" id="SM00954">
    <property type="entry name" value="RelA_SpoT"/>
    <property type="match status" value="1"/>
</dbReference>
<feature type="domain" description="HD" evidence="4">
    <location>
        <begin position="51"/>
        <end position="169"/>
    </location>
</feature>
<comment type="similarity">
    <text evidence="1">Belongs to the RelA/SpoT family.</text>
</comment>
<dbReference type="CDD" id="cd04876">
    <property type="entry name" value="ACT_RelA-SpoT"/>
    <property type="match status" value="1"/>
</dbReference>
<dbReference type="InterPro" id="IPR012676">
    <property type="entry name" value="TGS-like"/>
</dbReference>
<dbReference type="SUPFAM" id="SSF109604">
    <property type="entry name" value="HD-domain/PDEase-like"/>
    <property type="match status" value="1"/>
</dbReference>